<dbReference type="Pfam" id="PF02720">
    <property type="entry name" value="DUF222"/>
    <property type="match status" value="1"/>
</dbReference>
<evidence type="ECO:0000313" key="4">
    <source>
        <dbReference type="Proteomes" id="UP000011200"/>
    </source>
</evidence>
<feature type="compositionally biased region" description="Pro residues" evidence="1">
    <location>
        <begin position="284"/>
        <end position="298"/>
    </location>
</feature>
<accession>A0A2U9PSX9</accession>
<organism evidence="3 4">
    <name type="scientific">Mycolicibacterium smegmatis (strain MKD8)</name>
    <name type="common">Mycobacterium smegmatis</name>
    <dbReference type="NCBI Taxonomy" id="1214915"/>
    <lineage>
        <taxon>Bacteria</taxon>
        <taxon>Bacillati</taxon>
        <taxon>Actinomycetota</taxon>
        <taxon>Actinomycetes</taxon>
        <taxon>Mycobacteriales</taxon>
        <taxon>Mycobacteriaceae</taxon>
        <taxon>Mycolicibacterium</taxon>
    </lineage>
</organism>
<evidence type="ECO:0000313" key="3">
    <source>
        <dbReference type="EMBL" id="AWT54910.1"/>
    </source>
</evidence>
<gene>
    <name evidence="3" type="ORF">D806_039440</name>
</gene>
<evidence type="ECO:0000256" key="1">
    <source>
        <dbReference type="SAM" id="MobiDB-lite"/>
    </source>
</evidence>
<feature type="compositionally biased region" description="Basic and acidic residues" evidence="1">
    <location>
        <begin position="299"/>
        <end position="308"/>
    </location>
</feature>
<dbReference type="InterPro" id="IPR003870">
    <property type="entry name" value="DUF222"/>
</dbReference>
<dbReference type="SMART" id="SM00507">
    <property type="entry name" value="HNHc"/>
    <property type="match status" value="1"/>
</dbReference>
<dbReference type="Proteomes" id="UP000011200">
    <property type="component" value="Chromosome"/>
</dbReference>
<feature type="compositionally biased region" description="Basic and acidic residues" evidence="1">
    <location>
        <begin position="492"/>
        <end position="519"/>
    </location>
</feature>
<sequence length="527" mass="57003">MCETLDDAALIAGIAGESRAESAAAARRFAFIAEFVDRRTAGSEDTVVWWACDDWDAASAEVAAALNIGQRSASRLMRIAVALRDRLPLVAAQFAEGAVSTRVVETLTWRTRLIDDTQTMAAVDAQLASRIAEFGAMTIAELEGAVDKVVDSVDPAAVRRTRTAVRSRGVWFGHPDDETGITSVHARLTNVDAVALKNRVGAMSSGQCPDDPRTKGQRLSDAMGVLGHYGDRLTCRCGDPECPAAGIDPRAANTMVHVFAEPAAVHGPVDRYLDGDHESNPIPYFEPTPTPEPEPTPEPVRKPPEPEPKPWTPQSAHPGRGGAVVLGGGVVPAPLVAQLIADGAKVKELTVPDDICASYRPSVDMDCFVRMRDMTCRFPGCSRPADFCDVDHTTPWPTGVTHPSNTKCLCRIHHLLKTFWLGWSDRQLPDGTVIWTSPTGHVYTTVPASRALFPQWDTTTAALPPPPTPPPPMTPSEIAARAAMMPRRRRTRAAEEARRLAAERARNEAYLAQRDRPPPDAHGPGMQ</sequence>
<name>A0A2U9PSX9_MYCSE</name>
<feature type="region of interest" description="Disordered" evidence="1">
    <location>
        <begin position="269"/>
        <end position="324"/>
    </location>
</feature>
<reference evidence="3 4" key="1">
    <citation type="journal article" date="2013" name="Genome Announc.">
        <title>Draft genome sequence of MKD8, a conjugal recipient Mycobacterium smegmatis strain.</title>
        <authorList>
            <person name="Gray T.A."/>
            <person name="Palumbo M.J."/>
            <person name="Derbyshire K.M."/>
        </authorList>
    </citation>
    <scope>NUCLEOTIDE SEQUENCE [LARGE SCALE GENOMIC DNA]</scope>
    <source>
        <strain evidence="3 4">MKD8</strain>
    </source>
</reference>
<protein>
    <recommendedName>
        <fullName evidence="2">HNH nuclease domain-containing protein</fullName>
    </recommendedName>
</protein>
<feature type="compositionally biased region" description="Basic and acidic residues" evidence="1">
    <location>
        <begin position="269"/>
        <end position="279"/>
    </location>
</feature>
<dbReference type="RefSeq" id="WP_003895412.1">
    <property type="nucleotide sequence ID" value="NZ_CP027541.1"/>
</dbReference>
<dbReference type="EMBL" id="CP027541">
    <property type="protein sequence ID" value="AWT54910.1"/>
    <property type="molecule type" value="Genomic_DNA"/>
</dbReference>
<evidence type="ECO:0000259" key="2">
    <source>
        <dbReference type="SMART" id="SM00507"/>
    </source>
</evidence>
<feature type="domain" description="HNH nuclease" evidence="2">
    <location>
        <begin position="364"/>
        <end position="415"/>
    </location>
</feature>
<proteinExistence type="predicted"/>
<dbReference type="CDD" id="cd00085">
    <property type="entry name" value="HNHc"/>
    <property type="match status" value="1"/>
</dbReference>
<dbReference type="InterPro" id="IPR003615">
    <property type="entry name" value="HNH_nuc"/>
</dbReference>
<dbReference type="AlphaFoldDB" id="A0A2U9PSX9"/>
<reference evidence="4" key="2">
    <citation type="submission" date="2018-03" db="EMBL/GenBank/DDBJ databases">
        <authorList>
            <person name="Derbyshire K."/>
            <person name="Gray T.A."/>
            <person name="Champion M."/>
        </authorList>
    </citation>
    <scope>NUCLEOTIDE SEQUENCE [LARGE SCALE GENOMIC DNA]</scope>
    <source>
        <strain evidence="4">MKD8</strain>
    </source>
</reference>
<feature type="region of interest" description="Disordered" evidence="1">
    <location>
        <begin position="483"/>
        <end position="527"/>
    </location>
</feature>